<dbReference type="Pfam" id="PF10798">
    <property type="entry name" value="YmgB"/>
    <property type="match status" value="1"/>
</dbReference>
<keyword evidence="2" id="KW-1185">Reference proteome</keyword>
<name>A0A2M9W6E1_9GAMM</name>
<evidence type="ECO:0000313" key="2">
    <source>
        <dbReference type="Proteomes" id="UP000232062"/>
    </source>
</evidence>
<dbReference type="RefSeq" id="WP_100704070.1">
    <property type="nucleotide sequence ID" value="NZ_PIQI01000029.1"/>
</dbReference>
<reference evidence="1 2" key="1">
    <citation type="submission" date="2017-11" db="EMBL/GenBank/DDBJ databases">
        <title>The genome sequence of Pantoea rodasii DSM 26611.</title>
        <authorList>
            <person name="Gao J."/>
            <person name="Mao X."/>
            <person name="Sun J."/>
        </authorList>
    </citation>
    <scope>NUCLEOTIDE SEQUENCE [LARGE SCALE GENOMIC DNA]</scope>
    <source>
        <strain evidence="1 2">DSM 26611</strain>
    </source>
</reference>
<dbReference type="InterPro" id="IPR024753">
    <property type="entry name" value="AriR"/>
</dbReference>
<sequence>MDITATRESQLFENSSINSGQYHTELAVLHEVRLELTSRKKRITNKDIILALILRLETEHDEAVQNIYRNALEMVVLSTQNDTQS</sequence>
<evidence type="ECO:0000313" key="1">
    <source>
        <dbReference type="EMBL" id="PJZ03110.1"/>
    </source>
</evidence>
<dbReference type="Proteomes" id="UP000232062">
    <property type="component" value="Unassembled WGS sequence"/>
</dbReference>
<dbReference type="EMBL" id="PIQI01000029">
    <property type="protein sequence ID" value="PJZ03110.1"/>
    <property type="molecule type" value="Genomic_DNA"/>
</dbReference>
<organism evidence="1 2">
    <name type="scientific">Pantoea rodasii</name>
    <dbReference type="NCBI Taxonomy" id="1076549"/>
    <lineage>
        <taxon>Bacteria</taxon>
        <taxon>Pseudomonadati</taxon>
        <taxon>Pseudomonadota</taxon>
        <taxon>Gammaproteobacteria</taxon>
        <taxon>Enterobacterales</taxon>
        <taxon>Erwiniaceae</taxon>
        <taxon>Pantoea</taxon>
    </lineage>
</organism>
<dbReference type="GO" id="GO:0071468">
    <property type="term" value="P:cellular response to acidic pH"/>
    <property type="evidence" value="ECO:0007669"/>
    <property type="project" value="InterPro"/>
</dbReference>
<dbReference type="AlphaFoldDB" id="A0A2M9W6E1"/>
<gene>
    <name evidence="1" type="ORF">PRCB_23885</name>
</gene>
<accession>A0A2M9W6E1</accession>
<protein>
    <recommendedName>
        <fullName evidence="3">Histidine kinase</fullName>
    </recommendedName>
</protein>
<dbReference type="Gene3D" id="1.20.5.5260">
    <property type="match status" value="1"/>
</dbReference>
<dbReference type="OrthoDB" id="6628755at2"/>
<proteinExistence type="predicted"/>
<evidence type="ECO:0008006" key="3">
    <source>
        <dbReference type="Google" id="ProtNLM"/>
    </source>
</evidence>
<comment type="caution">
    <text evidence="1">The sequence shown here is derived from an EMBL/GenBank/DDBJ whole genome shotgun (WGS) entry which is preliminary data.</text>
</comment>